<evidence type="ECO:0000313" key="1">
    <source>
        <dbReference type="EMBL" id="OHA07144.1"/>
    </source>
</evidence>
<name>A0A1G2L6I9_9BACT</name>
<dbReference type="Proteomes" id="UP000177982">
    <property type="component" value="Unassembled WGS sequence"/>
</dbReference>
<dbReference type="EMBL" id="MHQO01000016">
    <property type="protein sequence ID" value="OHA07144.1"/>
    <property type="molecule type" value="Genomic_DNA"/>
</dbReference>
<evidence type="ECO:0008006" key="3">
    <source>
        <dbReference type="Google" id="ProtNLM"/>
    </source>
</evidence>
<accession>A0A1G2L6I9</accession>
<reference evidence="1 2" key="1">
    <citation type="journal article" date="2016" name="Nat. Commun.">
        <title>Thousands of microbial genomes shed light on interconnected biogeochemical processes in an aquifer system.</title>
        <authorList>
            <person name="Anantharaman K."/>
            <person name="Brown C.T."/>
            <person name="Hug L.A."/>
            <person name="Sharon I."/>
            <person name="Castelle C.J."/>
            <person name="Probst A.J."/>
            <person name="Thomas B.C."/>
            <person name="Singh A."/>
            <person name="Wilkins M.J."/>
            <person name="Karaoz U."/>
            <person name="Brodie E.L."/>
            <person name="Williams K.H."/>
            <person name="Hubbard S.S."/>
            <person name="Banfield J.F."/>
        </authorList>
    </citation>
    <scope>NUCLEOTIDE SEQUENCE [LARGE SCALE GENOMIC DNA]</scope>
</reference>
<gene>
    <name evidence="1" type="ORF">A2934_02360</name>
</gene>
<dbReference type="AlphaFoldDB" id="A0A1G2L6I9"/>
<comment type="caution">
    <text evidence="1">The sequence shown here is derived from an EMBL/GenBank/DDBJ whole genome shotgun (WGS) entry which is preliminary data.</text>
</comment>
<proteinExistence type="predicted"/>
<organism evidence="1 2">
    <name type="scientific">Candidatus Sungbacteria bacterium RIFCSPLOWO2_01_FULL_47_10</name>
    <dbReference type="NCBI Taxonomy" id="1802276"/>
    <lineage>
        <taxon>Bacteria</taxon>
        <taxon>Candidatus Sungiibacteriota</taxon>
    </lineage>
</organism>
<sequence length="250" mass="28034">MDNKNNKQVYNIGPVSYIWHKIFVDNNIPAGGAVIEVAPGHEPKICHALSLLRFKGCLFLIEPDAVAAAHALSAYRRILPDACVWAIVKPLQDVRVGMDVPVGVDALVASHPFDDMVIAAILKRPSFFSEEMKERVIISASSHALYDTMRDGDYTVGTIKTVAVWKKCVSRLKPNLFIASQYPSRTLYLKKLLKRQSSGFAVLAQLKKFYKDFLVERDYPTFGFKGESRWWIVVDKRSSKLVPTGFSTLA</sequence>
<evidence type="ECO:0000313" key="2">
    <source>
        <dbReference type="Proteomes" id="UP000177982"/>
    </source>
</evidence>
<protein>
    <recommendedName>
        <fullName evidence="3">Ribosomal RNA adenine methylase transferase N-terminal domain-containing protein</fullName>
    </recommendedName>
</protein>